<evidence type="ECO:0000313" key="2">
    <source>
        <dbReference type="Proteomes" id="UP001200642"/>
    </source>
</evidence>
<keyword evidence="2" id="KW-1185">Reference proteome</keyword>
<accession>A0AAE3ETQ1</accession>
<organism evidence="1 2">
    <name type="scientific">Cerina litoralis</name>
    <dbReference type="NCBI Taxonomy" id="2874477"/>
    <lineage>
        <taxon>Bacteria</taxon>
        <taxon>Pseudomonadati</taxon>
        <taxon>Bacteroidota</taxon>
        <taxon>Flavobacteriia</taxon>
        <taxon>Flavobacteriales</taxon>
        <taxon>Flavobacteriaceae</taxon>
        <taxon>Cerina</taxon>
    </lineage>
</organism>
<gene>
    <name evidence="1" type="ORF">K8352_01465</name>
</gene>
<evidence type="ECO:0000313" key="1">
    <source>
        <dbReference type="EMBL" id="MCG2459411.1"/>
    </source>
</evidence>
<dbReference type="RefSeq" id="WP_317900555.1">
    <property type="nucleotide sequence ID" value="NZ_JAIRBC010000001.1"/>
</dbReference>
<dbReference type="Proteomes" id="UP001200642">
    <property type="component" value="Unassembled WGS sequence"/>
</dbReference>
<protein>
    <submittedName>
        <fullName evidence="1">Uncharacterized protein</fullName>
    </submittedName>
</protein>
<sequence>MSPPEFMAAVPIFDLDTLKILPHASEDGKVEAKISADDSEWDNVDLASNIARSALSRLIKRYKKYRIK</sequence>
<reference evidence="1" key="1">
    <citation type="submission" date="2023-02" db="EMBL/GenBank/DDBJ databases">
        <title>Genome of Flavobacteriaceae gen. nov. sp. strain F89.</title>
        <authorList>
            <person name="Wang Y."/>
        </authorList>
    </citation>
    <scope>NUCLEOTIDE SEQUENCE</scope>
    <source>
        <strain evidence="1">F89</strain>
    </source>
</reference>
<name>A0AAE3ETQ1_9FLAO</name>
<dbReference type="EMBL" id="JAIRBC010000001">
    <property type="protein sequence ID" value="MCG2459411.1"/>
    <property type="molecule type" value="Genomic_DNA"/>
</dbReference>
<proteinExistence type="predicted"/>
<comment type="caution">
    <text evidence="1">The sequence shown here is derived from an EMBL/GenBank/DDBJ whole genome shotgun (WGS) entry which is preliminary data.</text>
</comment>
<dbReference type="AlphaFoldDB" id="A0AAE3ETQ1"/>